<organism evidence="3 4">
    <name type="scientific">Acinetobacter lanii</name>
    <dbReference type="NCBI Taxonomy" id="2715163"/>
    <lineage>
        <taxon>Bacteria</taxon>
        <taxon>Pseudomonadati</taxon>
        <taxon>Pseudomonadota</taxon>
        <taxon>Gammaproteobacteria</taxon>
        <taxon>Moraxellales</taxon>
        <taxon>Moraxellaceae</taxon>
        <taxon>Acinetobacter</taxon>
    </lineage>
</organism>
<evidence type="ECO:0000259" key="2">
    <source>
        <dbReference type="Pfam" id="PF07007"/>
    </source>
</evidence>
<feature type="domain" description="Lysozyme inhibitor LprI-like N-terminal" evidence="2">
    <location>
        <begin position="21"/>
        <end position="113"/>
    </location>
</feature>
<sequence>MKKIIFALALLSLSPWALAECKNANVYDDIACYEKELKSSKSQLNQTYQKLYSAPDSEGKTILEHAQKDWLQYKNSHCDQLQAYIARESLGAGSKLINLSCNAELIQDRIRELKGFQ</sequence>
<keyword evidence="4" id="KW-1185">Reference proteome</keyword>
<reference evidence="3 4" key="1">
    <citation type="submission" date="2020-03" db="EMBL/GenBank/DDBJ databases">
        <authorList>
            <person name="Zhu W."/>
        </authorList>
    </citation>
    <scope>NUCLEOTIDE SEQUENCE [LARGE SCALE GENOMIC DNA]</scope>
    <source>
        <strain evidence="3 4">185</strain>
    </source>
</reference>
<dbReference type="EMBL" id="CP049916">
    <property type="protein sequence ID" value="QIO10434.1"/>
    <property type="molecule type" value="Genomic_DNA"/>
</dbReference>
<feature type="chain" id="PRO_5026350394" evidence="1">
    <location>
        <begin position="20"/>
        <end position="117"/>
    </location>
</feature>
<keyword evidence="1" id="KW-0732">Signal</keyword>
<evidence type="ECO:0000313" key="3">
    <source>
        <dbReference type="EMBL" id="QIO10434.1"/>
    </source>
</evidence>
<protein>
    <submittedName>
        <fullName evidence="3">DUF1311 domain-containing protein</fullName>
    </submittedName>
</protein>
<proteinExistence type="predicted"/>
<dbReference type="KEGG" id="alj:G8D99_11625"/>
<dbReference type="Gene3D" id="1.20.1270.180">
    <property type="match status" value="1"/>
</dbReference>
<dbReference type="InterPro" id="IPR009739">
    <property type="entry name" value="LprI-like_N"/>
</dbReference>
<name>A0A6G8S8H7_9GAMM</name>
<gene>
    <name evidence="3" type="ORF">G8D99_11625</name>
</gene>
<evidence type="ECO:0000313" key="4">
    <source>
        <dbReference type="Proteomes" id="UP000501939"/>
    </source>
</evidence>
<dbReference type="Proteomes" id="UP000501939">
    <property type="component" value="Chromosome"/>
</dbReference>
<accession>A0A6G8S8H7</accession>
<dbReference type="Pfam" id="PF07007">
    <property type="entry name" value="LprI"/>
    <property type="match status" value="1"/>
</dbReference>
<feature type="signal peptide" evidence="1">
    <location>
        <begin position="1"/>
        <end position="19"/>
    </location>
</feature>
<evidence type="ECO:0000256" key="1">
    <source>
        <dbReference type="SAM" id="SignalP"/>
    </source>
</evidence>
<dbReference type="AlphaFoldDB" id="A0A6G8S8H7"/>